<dbReference type="PANTHER" id="PTHR21272">
    <property type="entry name" value="CATABOLIC 3-DEHYDROQUINASE"/>
    <property type="match status" value="1"/>
</dbReference>
<evidence type="ECO:0000313" key="3">
    <source>
        <dbReference type="EMBL" id="SUZ83136.1"/>
    </source>
</evidence>
<dbReference type="InterPro" id="IPR036441">
    <property type="entry name" value="DHquinase_II_sf"/>
</dbReference>
<dbReference type="PIRSF" id="PIRSF001399">
    <property type="entry name" value="DHquinase_II"/>
    <property type="match status" value="1"/>
</dbReference>
<dbReference type="PROSITE" id="PS01029">
    <property type="entry name" value="DEHYDROQUINASE_II"/>
    <property type="match status" value="1"/>
</dbReference>
<dbReference type="InterPro" id="IPR001874">
    <property type="entry name" value="DHquinase_II"/>
</dbReference>
<dbReference type="Pfam" id="PF01220">
    <property type="entry name" value="DHquinase_II"/>
    <property type="match status" value="1"/>
</dbReference>
<proteinExistence type="inferred from homology"/>
<dbReference type="NCBIfam" id="NF003807">
    <property type="entry name" value="PRK05395.1-4"/>
    <property type="match status" value="1"/>
</dbReference>
<protein>
    <recommendedName>
        <fullName evidence="1">3-dehydroquinate dehydratase</fullName>
        <ecNumber evidence="1">4.2.1.10</ecNumber>
    </recommendedName>
</protein>
<gene>
    <name evidence="3" type="ORF">METZ01_LOCUS35990</name>
</gene>
<dbReference type="NCBIfam" id="NF003805">
    <property type="entry name" value="PRK05395.1-2"/>
    <property type="match status" value="1"/>
</dbReference>
<dbReference type="Gene3D" id="3.40.50.9100">
    <property type="entry name" value="Dehydroquinase, class II"/>
    <property type="match status" value="1"/>
</dbReference>
<dbReference type="GO" id="GO:0003855">
    <property type="term" value="F:3-dehydroquinate dehydratase activity"/>
    <property type="evidence" value="ECO:0007669"/>
    <property type="project" value="UniProtKB-EC"/>
</dbReference>
<name>A0A381QUP5_9ZZZZ</name>
<reference evidence="3" key="1">
    <citation type="submission" date="2018-05" db="EMBL/GenBank/DDBJ databases">
        <authorList>
            <person name="Lanie J.A."/>
            <person name="Ng W.-L."/>
            <person name="Kazmierczak K.M."/>
            <person name="Andrzejewski T.M."/>
            <person name="Davidsen T.M."/>
            <person name="Wayne K.J."/>
            <person name="Tettelin H."/>
            <person name="Glass J.I."/>
            <person name="Rusch D."/>
            <person name="Podicherti R."/>
            <person name="Tsui H.-C.T."/>
            <person name="Winkler M.E."/>
        </authorList>
    </citation>
    <scope>NUCLEOTIDE SEQUENCE</scope>
</reference>
<evidence type="ECO:0000256" key="1">
    <source>
        <dbReference type="ARBA" id="ARBA00012060"/>
    </source>
</evidence>
<dbReference type="EMBL" id="UINC01001538">
    <property type="protein sequence ID" value="SUZ83136.1"/>
    <property type="molecule type" value="Genomic_DNA"/>
</dbReference>
<dbReference type="CDD" id="cd00466">
    <property type="entry name" value="DHQase_II"/>
    <property type="match status" value="1"/>
</dbReference>
<dbReference type="EC" id="4.2.1.10" evidence="1"/>
<dbReference type="InterPro" id="IPR018509">
    <property type="entry name" value="DHquinase_II_CS"/>
</dbReference>
<keyword evidence="2" id="KW-0456">Lyase</keyword>
<accession>A0A381QUP5</accession>
<evidence type="ECO:0000256" key="2">
    <source>
        <dbReference type="ARBA" id="ARBA00023239"/>
    </source>
</evidence>
<dbReference type="GO" id="GO:0019631">
    <property type="term" value="P:quinate catabolic process"/>
    <property type="evidence" value="ECO:0007669"/>
    <property type="project" value="TreeGrafter"/>
</dbReference>
<dbReference type="PANTHER" id="PTHR21272:SF3">
    <property type="entry name" value="CATABOLIC 3-DEHYDROQUINASE"/>
    <property type="match status" value="1"/>
</dbReference>
<dbReference type="AlphaFoldDB" id="A0A381QUP5"/>
<sequence length="139" mass="15682">MKLIIINGPNLNLLGIREKKIYGSTSFESYFKILKKKYSKIQLEYYQSNHEGELIEKIQETGFDYDGIIINAGGFTHTSVALRDAISSINSPAVEVHISNILSREEFRKKSYLSDVCDGIISGLGLIGYDFAINYFDSK</sequence>
<dbReference type="SUPFAM" id="SSF52304">
    <property type="entry name" value="Type II 3-dehydroquinate dehydratase"/>
    <property type="match status" value="1"/>
</dbReference>
<dbReference type="HAMAP" id="MF_00169">
    <property type="entry name" value="AroQ"/>
    <property type="match status" value="1"/>
</dbReference>
<organism evidence="3">
    <name type="scientific">marine metagenome</name>
    <dbReference type="NCBI Taxonomy" id="408172"/>
    <lineage>
        <taxon>unclassified sequences</taxon>
        <taxon>metagenomes</taxon>
        <taxon>ecological metagenomes</taxon>
    </lineage>
</organism>
<dbReference type="NCBIfam" id="TIGR01088">
    <property type="entry name" value="aroQ"/>
    <property type="match status" value="1"/>
</dbReference>